<dbReference type="InterPro" id="IPR054722">
    <property type="entry name" value="PolX-like_BBD"/>
</dbReference>
<gene>
    <name evidence="2" type="ORF">ACH5RR_021710</name>
</gene>
<comment type="caution">
    <text evidence="2">The sequence shown here is derived from an EMBL/GenBank/DDBJ whole genome shotgun (WGS) entry which is preliminary data.</text>
</comment>
<protein>
    <recommendedName>
        <fullName evidence="1">Retrovirus-related Pol polyprotein from transposon TNT 1-94-like beta-barrel domain-containing protein</fullName>
    </recommendedName>
</protein>
<reference evidence="2 3" key="1">
    <citation type="submission" date="2024-11" db="EMBL/GenBank/DDBJ databases">
        <title>A near-complete genome assembly of Cinchona calisaya.</title>
        <authorList>
            <person name="Lian D.C."/>
            <person name="Zhao X.W."/>
            <person name="Wei L."/>
        </authorList>
    </citation>
    <scope>NUCLEOTIDE SEQUENCE [LARGE SCALE GENOMIC DNA]</scope>
    <source>
        <tissue evidence="2">Nenye</tissue>
    </source>
</reference>
<dbReference type="Pfam" id="PF22936">
    <property type="entry name" value="Pol_BBD"/>
    <property type="match status" value="1"/>
</dbReference>
<evidence type="ECO:0000259" key="1">
    <source>
        <dbReference type="Pfam" id="PF22936"/>
    </source>
</evidence>
<dbReference type="Pfam" id="PF14223">
    <property type="entry name" value="Retrotran_gag_2"/>
    <property type="match status" value="1"/>
</dbReference>
<organism evidence="2 3">
    <name type="scientific">Cinchona calisaya</name>
    <dbReference type="NCBI Taxonomy" id="153742"/>
    <lineage>
        <taxon>Eukaryota</taxon>
        <taxon>Viridiplantae</taxon>
        <taxon>Streptophyta</taxon>
        <taxon>Embryophyta</taxon>
        <taxon>Tracheophyta</taxon>
        <taxon>Spermatophyta</taxon>
        <taxon>Magnoliopsida</taxon>
        <taxon>eudicotyledons</taxon>
        <taxon>Gunneridae</taxon>
        <taxon>Pentapetalae</taxon>
        <taxon>asterids</taxon>
        <taxon>lamiids</taxon>
        <taxon>Gentianales</taxon>
        <taxon>Rubiaceae</taxon>
        <taxon>Cinchonoideae</taxon>
        <taxon>Cinchoneae</taxon>
        <taxon>Cinchona</taxon>
    </lineage>
</organism>
<dbReference type="PANTHER" id="PTHR34676:SF17">
    <property type="entry name" value="OS06G0684500 PROTEIN"/>
    <property type="match status" value="1"/>
</dbReference>
<dbReference type="PANTHER" id="PTHR34676">
    <property type="entry name" value="DUF4219 DOMAIN-CONTAINING PROTEIN-RELATED"/>
    <property type="match status" value="1"/>
</dbReference>
<proteinExistence type="predicted"/>
<feature type="domain" description="Retrovirus-related Pol polyprotein from transposon TNT 1-94-like beta-barrel" evidence="1">
    <location>
        <begin position="358"/>
        <end position="405"/>
    </location>
</feature>
<dbReference type="EMBL" id="JBJUIK010000009">
    <property type="protein sequence ID" value="KAL3519121.1"/>
    <property type="molecule type" value="Genomic_DNA"/>
</dbReference>
<evidence type="ECO:0000313" key="2">
    <source>
        <dbReference type="EMBL" id="KAL3519121.1"/>
    </source>
</evidence>
<dbReference type="InterPro" id="IPR036875">
    <property type="entry name" value="Znf_CCHC_sf"/>
</dbReference>
<dbReference type="AlphaFoldDB" id="A0ABD2ZI46"/>
<evidence type="ECO:0000313" key="3">
    <source>
        <dbReference type="Proteomes" id="UP001630127"/>
    </source>
</evidence>
<keyword evidence="3" id="KW-1185">Reference proteome</keyword>
<sequence length="508" mass="58166">MATNNALFFEGQSVTRPPMFNGINFISWRDRMKIFLQSIDIDLWYVVNEGPFEASIIDDHTNRRREKTRNELTPQGKANLTLNAKAMNVLYNALDANESTRVKGCSSAKEIWDKLKEIHEGSDDVREQKKSLLVAKYESFKMEPHENIDKMYCRFNDIIKDLEALGKEYSLGEKNRKILNALSKEWDAKTITIEEAKNLNLMPIESLINSLTSYELKLKAKVVNDEEARPRRSIALKTSQEEDENSSINLEDEDLDEGDLALITKGFLKHYINKRRMRRGGATNSNNFKGKSRLEMKKQNEKYFECGQLGHITNECPTKKKKEGRKLRFNNFQITWAQMAFMAIGDDEVFNITNNAKWFIDSGCSRHMTGDASLFTNLTSKNSEKVTFGDNNKAKSIGIGDVGILKEFEKLVIHEDHQDITSSVDVNNHQIDDEKNEDAQNDLPKAWRFVSNYPQDLIIGDLSDGVTTRSHKPLNSNCVLLSHIEPKHIDVVLSDESWVNAMQDELNI</sequence>
<accession>A0ABD2ZI46</accession>
<dbReference type="Proteomes" id="UP001630127">
    <property type="component" value="Unassembled WGS sequence"/>
</dbReference>
<dbReference type="SUPFAM" id="SSF57756">
    <property type="entry name" value="Retrovirus zinc finger-like domains"/>
    <property type="match status" value="1"/>
</dbReference>
<name>A0ABD2ZI46_9GENT</name>